<dbReference type="Pfam" id="PF13673">
    <property type="entry name" value="Acetyltransf_10"/>
    <property type="match status" value="1"/>
</dbReference>
<dbReference type="PANTHER" id="PTHR36449">
    <property type="entry name" value="ACETYLTRANSFERASE-RELATED"/>
    <property type="match status" value="1"/>
</dbReference>
<evidence type="ECO:0000259" key="6">
    <source>
        <dbReference type="Pfam" id="PF13673"/>
    </source>
</evidence>
<dbReference type="AlphaFoldDB" id="A0A9D1XQ01"/>
<evidence type="ECO:0000313" key="7">
    <source>
        <dbReference type="EMBL" id="HIX85448.1"/>
    </source>
</evidence>
<keyword evidence="2" id="KW-1277">Toxin-antitoxin system</keyword>
<keyword evidence="3" id="KW-0808">Transferase</keyword>
<proteinExistence type="predicted"/>
<accession>A0A9D1XQ01</accession>
<sequence>MKVSLREPFSSYIIHRLGIDEQVKSFDCGDADLNDFILNDSGLYRKSLLSVSYVFEAPGDVNHEQIAAYFSLANDRVSLSDFPCKTAFNRFRRHRFVNEKRLKSYPAVKICRLGVDSSLKGLRIGQFLINFIKYYFLSDNKTGCRFLTVDAYAAALPFYFKNGFEPLNEEDKNEPTRLLYFDLASIEWSGQEDLGK</sequence>
<evidence type="ECO:0000313" key="8">
    <source>
        <dbReference type="Proteomes" id="UP000823847"/>
    </source>
</evidence>
<evidence type="ECO:0000256" key="1">
    <source>
        <dbReference type="ARBA" id="ARBA00022491"/>
    </source>
</evidence>
<gene>
    <name evidence="7" type="ORF">H9848_02410</name>
</gene>
<dbReference type="Proteomes" id="UP000823847">
    <property type="component" value="Unassembled WGS sequence"/>
</dbReference>
<organism evidence="7 8">
    <name type="scientific">Candidatus Parabacteroides intestinigallinarum</name>
    <dbReference type="NCBI Taxonomy" id="2838722"/>
    <lineage>
        <taxon>Bacteria</taxon>
        <taxon>Pseudomonadati</taxon>
        <taxon>Bacteroidota</taxon>
        <taxon>Bacteroidia</taxon>
        <taxon>Bacteroidales</taxon>
        <taxon>Tannerellaceae</taxon>
        <taxon>Parabacteroides</taxon>
    </lineage>
</organism>
<dbReference type="InterPro" id="IPR000182">
    <property type="entry name" value="GNAT_dom"/>
</dbReference>
<reference evidence="7" key="2">
    <citation type="submission" date="2021-04" db="EMBL/GenBank/DDBJ databases">
        <authorList>
            <person name="Gilroy R."/>
        </authorList>
    </citation>
    <scope>NUCLEOTIDE SEQUENCE</scope>
    <source>
        <strain evidence="7">ChiHecec2B26-12326</strain>
    </source>
</reference>
<dbReference type="GO" id="GO:0016747">
    <property type="term" value="F:acyltransferase activity, transferring groups other than amino-acyl groups"/>
    <property type="evidence" value="ECO:0007669"/>
    <property type="project" value="InterPro"/>
</dbReference>
<feature type="domain" description="N-acetyltransferase" evidence="6">
    <location>
        <begin position="109"/>
        <end position="172"/>
    </location>
</feature>
<comment type="caution">
    <text evidence="7">The sequence shown here is derived from an EMBL/GenBank/DDBJ whole genome shotgun (WGS) entry which is preliminary data.</text>
</comment>
<keyword evidence="1" id="KW-0678">Repressor</keyword>
<dbReference type="SUPFAM" id="SSF55729">
    <property type="entry name" value="Acyl-CoA N-acyltransferases (Nat)"/>
    <property type="match status" value="1"/>
</dbReference>
<evidence type="ECO:0000256" key="2">
    <source>
        <dbReference type="ARBA" id="ARBA00022649"/>
    </source>
</evidence>
<dbReference type="InterPro" id="IPR016181">
    <property type="entry name" value="Acyl_CoA_acyltransferase"/>
</dbReference>
<protein>
    <submittedName>
        <fullName evidence="7">GNAT family N-acetyltransferase</fullName>
    </submittedName>
</protein>
<evidence type="ECO:0000256" key="3">
    <source>
        <dbReference type="ARBA" id="ARBA00022679"/>
    </source>
</evidence>
<evidence type="ECO:0000256" key="5">
    <source>
        <dbReference type="ARBA" id="ARBA00049880"/>
    </source>
</evidence>
<keyword evidence="4" id="KW-0012">Acyltransferase</keyword>
<evidence type="ECO:0000256" key="4">
    <source>
        <dbReference type="ARBA" id="ARBA00023315"/>
    </source>
</evidence>
<name>A0A9D1XQ01_9BACT</name>
<reference evidence="7" key="1">
    <citation type="journal article" date="2021" name="PeerJ">
        <title>Extensive microbial diversity within the chicken gut microbiome revealed by metagenomics and culture.</title>
        <authorList>
            <person name="Gilroy R."/>
            <person name="Ravi A."/>
            <person name="Getino M."/>
            <person name="Pursley I."/>
            <person name="Horton D.L."/>
            <person name="Alikhan N.F."/>
            <person name="Baker D."/>
            <person name="Gharbi K."/>
            <person name="Hall N."/>
            <person name="Watson M."/>
            <person name="Adriaenssens E.M."/>
            <person name="Foster-Nyarko E."/>
            <person name="Jarju S."/>
            <person name="Secka A."/>
            <person name="Antonio M."/>
            <person name="Oren A."/>
            <person name="Chaudhuri R.R."/>
            <person name="La Ragione R."/>
            <person name="Hildebrand F."/>
            <person name="Pallen M.J."/>
        </authorList>
    </citation>
    <scope>NUCLEOTIDE SEQUENCE</scope>
    <source>
        <strain evidence="7">ChiHecec2B26-12326</strain>
    </source>
</reference>
<dbReference type="EMBL" id="DXEN01000013">
    <property type="protein sequence ID" value="HIX85448.1"/>
    <property type="molecule type" value="Genomic_DNA"/>
</dbReference>
<dbReference type="PANTHER" id="PTHR36449:SF1">
    <property type="entry name" value="ACETYLTRANSFERASE"/>
    <property type="match status" value="1"/>
</dbReference>
<comment type="catalytic activity">
    <reaction evidence="5">
        <text>glycyl-tRNA(Gly) + acetyl-CoA = N-acetylglycyl-tRNA(Gly) + CoA + H(+)</text>
        <dbReference type="Rhea" id="RHEA:81867"/>
        <dbReference type="Rhea" id="RHEA-COMP:9683"/>
        <dbReference type="Rhea" id="RHEA-COMP:19766"/>
        <dbReference type="ChEBI" id="CHEBI:15378"/>
        <dbReference type="ChEBI" id="CHEBI:57287"/>
        <dbReference type="ChEBI" id="CHEBI:57288"/>
        <dbReference type="ChEBI" id="CHEBI:78522"/>
        <dbReference type="ChEBI" id="CHEBI:232036"/>
    </reaction>
</comment>
<dbReference type="Gene3D" id="3.40.630.30">
    <property type="match status" value="1"/>
</dbReference>